<evidence type="ECO:0000256" key="1">
    <source>
        <dbReference type="SAM" id="MobiDB-lite"/>
    </source>
</evidence>
<dbReference type="EMBL" id="KV417631">
    <property type="protein sequence ID" value="KZP13562.1"/>
    <property type="molecule type" value="Genomic_DNA"/>
</dbReference>
<reference evidence="2" key="1">
    <citation type="journal article" date="2016" name="Mol. Biol. Evol.">
        <title>Comparative Genomics of Early-Diverging Mushroom-Forming Fungi Provides Insights into the Origins of Lignocellulose Decay Capabilities.</title>
        <authorList>
            <person name="Nagy L.G."/>
            <person name="Riley R."/>
            <person name="Tritt A."/>
            <person name="Adam C."/>
            <person name="Daum C."/>
            <person name="Floudas D."/>
            <person name="Sun H."/>
            <person name="Yadav J.S."/>
            <person name="Pangilinan J."/>
            <person name="Larsson K.H."/>
            <person name="Matsuura K."/>
            <person name="Barry K."/>
            <person name="Labutti K."/>
            <person name="Kuo R."/>
            <person name="Ohm R.A."/>
            <person name="Bhattacharya S.S."/>
            <person name="Shirouzu T."/>
            <person name="Yoshinaga Y."/>
            <person name="Martin F.M."/>
            <person name="Grigoriev I.V."/>
            <person name="Hibbett D.S."/>
        </authorList>
    </citation>
    <scope>NUCLEOTIDE SEQUENCE [LARGE SCALE GENOMIC DNA]</scope>
    <source>
        <strain evidence="2">CBS 109695</strain>
    </source>
</reference>
<protein>
    <submittedName>
        <fullName evidence="2">Uncharacterized protein</fullName>
    </submittedName>
</protein>
<name>A0A166CDY4_9AGAM</name>
<feature type="region of interest" description="Disordered" evidence="1">
    <location>
        <begin position="455"/>
        <end position="548"/>
    </location>
</feature>
<feature type="region of interest" description="Disordered" evidence="1">
    <location>
        <begin position="119"/>
        <end position="140"/>
    </location>
</feature>
<feature type="compositionally biased region" description="Acidic residues" evidence="1">
    <location>
        <begin position="529"/>
        <end position="548"/>
    </location>
</feature>
<dbReference type="AlphaFoldDB" id="A0A166CDY4"/>
<proteinExistence type="predicted"/>
<dbReference type="OrthoDB" id="2999252at2759"/>
<accession>A0A166CDY4</accession>
<gene>
    <name evidence="2" type="ORF">FIBSPDRAFT_982672</name>
</gene>
<organism evidence="2">
    <name type="scientific">Athelia psychrophila</name>
    <dbReference type="NCBI Taxonomy" id="1759441"/>
    <lineage>
        <taxon>Eukaryota</taxon>
        <taxon>Fungi</taxon>
        <taxon>Dikarya</taxon>
        <taxon>Basidiomycota</taxon>
        <taxon>Agaricomycotina</taxon>
        <taxon>Agaricomycetes</taxon>
        <taxon>Agaricomycetidae</taxon>
        <taxon>Atheliales</taxon>
        <taxon>Atheliaceae</taxon>
        <taxon>Athelia</taxon>
    </lineage>
</organism>
<evidence type="ECO:0000313" key="2">
    <source>
        <dbReference type="EMBL" id="KZP13562.1"/>
    </source>
</evidence>
<sequence length="548" mass="59706">MSDVLPAQFPSLLGPELEGGQSSMFNPAPQPYLFTGDNDMADIDMTDPAVAAIWEDMLATNDFGQGDFFELNNIPYPSILPTPTLDSLLAASLPISSPNSPPLDMNLLDARTIREYDTRDIEDRAQAPDTPLEQDASDDEEQAIHEAVVGSIRIRPKLTKAVREKRKVSSDVNQQRKAVINTSVMSFEATRFEQAKELAEKHGLSLHDANIKLGGPQTVKGTRAPNIYNGLVKHAMAHFNANRTTGNKLLLREVQALMKNDPAWSTDTVAACMVATCWPPVTCIETGNLAAVVGRSLTDEQKVALRKEMAEAREREATAQRPSPLSAAKLKALENLTGSIFLLLSSKGNIDSAVRSGVSASACVYAFSKDHLKLDIFDAAREMELYACARKKGAATRDSLDGLRTKVAQLVRTSMTIVTQMGSNKIPMSYGNYQVDIIETYWRPLTQAEKKKVVNEVRDRKAAGKSAKKAKATRSDAGKARGKQAGKASKQGDKRKSAGGTSGSSKRARIEDKGEGSSNGFKSRQFIYSDDDSGEEEGEDEDEDEVEE</sequence>